<comment type="caution">
    <text evidence="2">The sequence shown here is derived from an EMBL/GenBank/DDBJ whole genome shotgun (WGS) entry which is preliminary data.</text>
</comment>
<gene>
    <name evidence="2" type="primary">jg21113</name>
    <name evidence="2" type="ORF">PAEG_LOCUS15513</name>
</gene>
<dbReference type="EMBL" id="CAKXAJ010025342">
    <property type="protein sequence ID" value="CAH2238409.1"/>
    <property type="molecule type" value="Genomic_DNA"/>
</dbReference>
<name>A0A8S4RN19_9NEOP</name>
<evidence type="ECO:0000313" key="3">
    <source>
        <dbReference type="Proteomes" id="UP000838756"/>
    </source>
</evidence>
<keyword evidence="3" id="KW-1185">Reference proteome</keyword>
<dbReference type="Proteomes" id="UP000838756">
    <property type="component" value="Unassembled WGS sequence"/>
</dbReference>
<organism evidence="2 3">
    <name type="scientific">Pararge aegeria aegeria</name>
    <dbReference type="NCBI Taxonomy" id="348720"/>
    <lineage>
        <taxon>Eukaryota</taxon>
        <taxon>Metazoa</taxon>
        <taxon>Ecdysozoa</taxon>
        <taxon>Arthropoda</taxon>
        <taxon>Hexapoda</taxon>
        <taxon>Insecta</taxon>
        <taxon>Pterygota</taxon>
        <taxon>Neoptera</taxon>
        <taxon>Endopterygota</taxon>
        <taxon>Lepidoptera</taxon>
        <taxon>Glossata</taxon>
        <taxon>Ditrysia</taxon>
        <taxon>Papilionoidea</taxon>
        <taxon>Nymphalidae</taxon>
        <taxon>Satyrinae</taxon>
        <taxon>Satyrini</taxon>
        <taxon>Parargina</taxon>
        <taxon>Pararge</taxon>
    </lineage>
</organism>
<accession>A0A8S4RN19</accession>
<reference evidence="2" key="1">
    <citation type="submission" date="2022-03" db="EMBL/GenBank/DDBJ databases">
        <authorList>
            <person name="Lindestad O."/>
        </authorList>
    </citation>
    <scope>NUCLEOTIDE SEQUENCE</scope>
</reference>
<feature type="compositionally biased region" description="Polar residues" evidence="1">
    <location>
        <begin position="59"/>
        <end position="68"/>
    </location>
</feature>
<feature type="compositionally biased region" description="Basic residues" evidence="1">
    <location>
        <begin position="1"/>
        <end position="10"/>
    </location>
</feature>
<evidence type="ECO:0000313" key="2">
    <source>
        <dbReference type="EMBL" id="CAH2238409.1"/>
    </source>
</evidence>
<feature type="compositionally biased region" description="Low complexity" evidence="1">
    <location>
        <begin position="69"/>
        <end position="80"/>
    </location>
</feature>
<protein>
    <submittedName>
        <fullName evidence="2">Jg21113 protein</fullName>
    </submittedName>
</protein>
<evidence type="ECO:0000256" key="1">
    <source>
        <dbReference type="SAM" id="MobiDB-lite"/>
    </source>
</evidence>
<sequence>MYLKRPRRSHSLLGHTSTVEDSLQAMRHTAASTDSKPPPAANNCMSFTTHPYPPVPYPNEQQTSQMGRTTCHSPTPHSSSEYLASHPTLSVIFLSGPSTSRDHASPGSIHCAVRWGSEEHEEVPPYLLGSLATG</sequence>
<proteinExistence type="predicted"/>
<feature type="region of interest" description="Disordered" evidence="1">
    <location>
        <begin position="1"/>
        <end position="82"/>
    </location>
</feature>
<dbReference type="AlphaFoldDB" id="A0A8S4RN19"/>